<feature type="region of interest" description="Disordered" evidence="1">
    <location>
        <begin position="68"/>
        <end position="89"/>
    </location>
</feature>
<accession>A0A9Q3I0B1</accession>
<dbReference type="AlphaFoldDB" id="A0A9Q3I0B1"/>
<keyword evidence="3" id="KW-1185">Reference proteome</keyword>
<evidence type="ECO:0000313" key="3">
    <source>
        <dbReference type="Proteomes" id="UP000765509"/>
    </source>
</evidence>
<proteinExistence type="predicted"/>
<comment type="caution">
    <text evidence="2">The sequence shown here is derived from an EMBL/GenBank/DDBJ whole genome shotgun (WGS) entry which is preliminary data.</text>
</comment>
<organism evidence="2 3">
    <name type="scientific">Austropuccinia psidii MF-1</name>
    <dbReference type="NCBI Taxonomy" id="1389203"/>
    <lineage>
        <taxon>Eukaryota</taxon>
        <taxon>Fungi</taxon>
        <taxon>Dikarya</taxon>
        <taxon>Basidiomycota</taxon>
        <taxon>Pucciniomycotina</taxon>
        <taxon>Pucciniomycetes</taxon>
        <taxon>Pucciniales</taxon>
        <taxon>Sphaerophragmiaceae</taxon>
        <taxon>Austropuccinia</taxon>
    </lineage>
</organism>
<evidence type="ECO:0000313" key="2">
    <source>
        <dbReference type="EMBL" id="MBW0521530.1"/>
    </source>
</evidence>
<evidence type="ECO:0000256" key="1">
    <source>
        <dbReference type="SAM" id="MobiDB-lite"/>
    </source>
</evidence>
<reference evidence="2" key="1">
    <citation type="submission" date="2021-03" db="EMBL/GenBank/DDBJ databases">
        <title>Draft genome sequence of rust myrtle Austropuccinia psidii MF-1, a brazilian biotype.</title>
        <authorList>
            <person name="Quecine M.C."/>
            <person name="Pachon D.M.R."/>
            <person name="Bonatelli M.L."/>
            <person name="Correr F.H."/>
            <person name="Franceschini L.M."/>
            <person name="Leite T.F."/>
            <person name="Margarido G.R.A."/>
            <person name="Almeida C.A."/>
            <person name="Ferrarezi J.A."/>
            <person name="Labate C.A."/>
        </authorList>
    </citation>
    <scope>NUCLEOTIDE SEQUENCE</scope>
    <source>
        <strain evidence="2">MF-1</strain>
    </source>
</reference>
<sequence length="118" mass="12922">MEGAAPSRKEGRVPRISSSFSGIVATFPGIPKISLKGLGEYYEEEEESSWQEEESDGIKFFPSPVWESQGTGCSSLSQSNQPTSHQSERSLLAIMQKMTQIMANIQPASSSEATRLHL</sequence>
<dbReference type="EMBL" id="AVOT02028895">
    <property type="protein sequence ID" value="MBW0521530.1"/>
    <property type="molecule type" value="Genomic_DNA"/>
</dbReference>
<dbReference type="Proteomes" id="UP000765509">
    <property type="component" value="Unassembled WGS sequence"/>
</dbReference>
<protein>
    <submittedName>
        <fullName evidence="2">Uncharacterized protein</fullName>
    </submittedName>
</protein>
<gene>
    <name evidence="2" type="ORF">O181_061245</name>
</gene>
<feature type="compositionally biased region" description="Polar residues" evidence="1">
    <location>
        <begin position="68"/>
        <end position="85"/>
    </location>
</feature>
<name>A0A9Q3I0B1_9BASI</name>